<accession>A0A381NAC1</accession>
<dbReference type="EMBL" id="UINC01000222">
    <property type="protein sequence ID" value="SUZ51447.1"/>
    <property type="molecule type" value="Genomic_DNA"/>
</dbReference>
<name>A0A381NAC1_9ZZZZ</name>
<proteinExistence type="predicted"/>
<feature type="non-terminal residue" evidence="1">
    <location>
        <position position="1"/>
    </location>
</feature>
<sequence length="603" mass="67528">VKSRKYLSARGLGTLLLICATSPQINMAQVVSGEIDTVTVVIDSSESQGIARAAQARFERRRIRYFPLILGSANGACDERVGRFCSWYDEGDWYPRPELVEAEELREELLFLLDSIQALLPGDGWLLGQRVWYLSEARRWEEALEAARSCGTAEPWWCAALEGFSLHGLERYVEADRVFSIAIDQMDNEQSLRWRVPRWVMDDDGQNALKEAAISSSEALDNLLERLWLLADPLYLAEGNDRKTSHYARWTVAKIREEAKNPYRISWGNDLDELTIRHGWELGWDRTSDAGFTTVEHVIGHKHPEGRDYMPPGKMLNTPSLAAPGDLRADVDRPRSLYAPAYAPVLLPMEGQVAFFPRGSRVVVVGTHFLPDDTTRHVGHDHPIPWLDPGTQDGMLDRAGIFLVPLDGARIKSAQVMGHTEGALSLEVPSGSYVLSIETWNPRKRRAGRLRMGFESQPVPEDVASLSDILMLRPSSKEPEVLAAALPQALKKAEILTGQTFAIAWEVSGLGFRSETLLFEVSVSPINRGVLRQIGEFLRITKPARPLRLSWEESGPLSPGPLFRYLNLDLPNLKAGEYEVRMVLKTVGRADAVSARVFSVQER</sequence>
<organism evidence="1">
    <name type="scientific">marine metagenome</name>
    <dbReference type="NCBI Taxonomy" id="408172"/>
    <lineage>
        <taxon>unclassified sequences</taxon>
        <taxon>metagenomes</taxon>
        <taxon>ecological metagenomes</taxon>
    </lineage>
</organism>
<dbReference type="AlphaFoldDB" id="A0A381NAC1"/>
<evidence type="ECO:0008006" key="2">
    <source>
        <dbReference type="Google" id="ProtNLM"/>
    </source>
</evidence>
<gene>
    <name evidence="1" type="ORF">METZ01_LOCUS4301</name>
</gene>
<evidence type="ECO:0000313" key="1">
    <source>
        <dbReference type="EMBL" id="SUZ51447.1"/>
    </source>
</evidence>
<protein>
    <recommendedName>
        <fullName evidence="2">GWxTD domain-containing protein</fullName>
    </recommendedName>
</protein>
<reference evidence="1" key="1">
    <citation type="submission" date="2018-05" db="EMBL/GenBank/DDBJ databases">
        <authorList>
            <person name="Lanie J.A."/>
            <person name="Ng W.-L."/>
            <person name="Kazmierczak K.M."/>
            <person name="Andrzejewski T.M."/>
            <person name="Davidsen T.M."/>
            <person name="Wayne K.J."/>
            <person name="Tettelin H."/>
            <person name="Glass J.I."/>
            <person name="Rusch D."/>
            <person name="Podicherti R."/>
            <person name="Tsui H.-C.T."/>
            <person name="Winkler M.E."/>
        </authorList>
    </citation>
    <scope>NUCLEOTIDE SEQUENCE</scope>
</reference>